<gene>
    <name evidence="3" type="ORF">BaRGS_00018440</name>
</gene>
<keyword evidence="2" id="KW-1133">Transmembrane helix</keyword>
<feature type="compositionally biased region" description="Basic and acidic residues" evidence="1">
    <location>
        <begin position="102"/>
        <end position="114"/>
    </location>
</feature>
<name>A0ABD0KSR4_9CAEN</name>
<protein>
    <submittedName>
        <fullName evidence="3">Uncharacterized protein</fullName>
    </submittedName>
</protein>
<comment type="caution">
    <text evidence="3">The sequence shown here is derived from an EMBL/GenBank/DDBJ whole genome shotgun (WGS) entry which is preliminary data.</text>
</comment>
<evidence type="ECO:0000256" key="1">
    <source>
        <dbReference type="SAM" id="MobiDB-lite"/>
    </source>
</evidence>
<evidence type="ECO:0000313" key="4">
    <source>
        <dbReference type="Proteomes" id="UP001519460"/>
    </source>
</evidence>
<evidence type="ECO:0000313" key="3">
    <source>
        <dbReference type="EMBL" id="KAK7490279.1"/>
    </source>
</evidence>
<dbReference type="EMBL" id="JACVVK020000128">
    <property type="protein sequence ID" value="KAK7490279.1"/>
    <property type="molecule type" value="Genomic_DNA"/>
</dbReference>
<feature type="region of interest" description="Disordered" evidence="1">
    <location>
        <begin position="62"/>
        <end position="117"/>
    </location>
</feature>
<dbReference type="AlphaFoldDB" id="A0ABD0KSR4"/>
<dbReference type="Proteomes" id="UP001519460">
    <property type="component" value="Unassembled WGS sequence"/>
</dbReference>
<reference evidence="3 4" key="1">
    <citation type="journal article" date="2023" name="Sci. Data">
        <title>Genome assembly of the Korean intertidal mud-creeper Batillaria attramentaria.</title>
        <authorList>
            <person name="Patra A.K."/>
            <person name="Ho P.T."/>
            <person name="Jun S."/>
            <person name="Lee S.J."/>
            <person name="Kim Y."/>
            <person name="Won Y.J."/>
        </authorList>
    </citation>
    <scope>NUCLEOTIDE SEQUENCE [LARGE SCALE GENOMIC DNA]</scope>
    <source>
        <strain evidence="3">Wonlab-2016</strain>
    </source>
</reference>
<keyword evidence="4" id="KW-1185">Reference proteome</keyword>
<feature type="compositionally biased region" description="Polar residues" evidence="1">
    <location>
        <begin position="68"/>
        <end position="78"/>
    </location>
</feature>
<keyword evidence="2" id="KW-0812">Transmembrane</keyword>
<accession>A0ABD0KSR4</accession>
<evidence type="ECO:0000256" key="2">
    <source>
        <dbReference type="SAM" id="Phobius"/>
    </source>
</evidence>
<keyword evidence="2" id="KW-0472">Membrane</keyword>
<organism evidence="3 4">
    <name type="scientific">Batillaria attramentaria</name>
    <dbReference type="NCBI Taxonomy" id="370345"/>
    <lineage>
        <taxon>Eukaryota</taxon>
        <taxon>Metazoa</taxon>
        <taxon>Spiralia</taxon>
        <taxon>Lophotrochozoa</taxon>
        <taxon>Mollusca</taxon>
        <taxon>Gastropoda</taxon>
        <taxon>Caenogastropoda</taxon>
        <taxon>Sorbeoconcha</taxon>
        <taxon>Cerithioidea</taxon>
        <taxon>Batillariidae</taxon>
        <taxon>Batillaria</taxon>
    </lineage>
</organism>
<feature type="transmembrane region" description="Helical" evidence="2">
    <location>
        <begin position="35"/>
        <end position="57"/>
    </location>
</feature>
<proteinExistence type="predicted"/>
<sequence length="171" mass="18368">SVSGDEQVTIRYHTNAGEDNVGQDSSRGDGGCDGLVVIVVIVLVIVDAGVVVCVIVCRRRRDGRHGRNSPSEQVQLNIETAARTDEEPPPPVCGPLASRRRQNAEDRGTSHPLDDVVVPRASAQSNQGNLPGDYLQPMPAASEAYERPVQPAYAPPRPLYQSLGQVYTGMN</sequence>
<feature type="non-terminal residue" evidence="3">
    <location>
        <position position="1"/>
    </location>
</feature>